<dbReference type="InterPro" id="IPR050902">
    <property type="entry name" value="ABC_Transporter_SBP"/>
</dbReference>
<keyword evidence="5" id="KW-1185">Reference proteome</keyword>
<dbReference type="PANTHER" id="PTHR30535">
    <property type="entry name" value="VITAMIN B12-BINDING PROTEIN"/>
    <property type="match status" value="1"/>
</dbReference>
<comment type="caution">
    <text evidence="4">The sequence shown here is derived from an EMBL/GenBank/DDBJ whole genome shotgun (WGS) entry which is preliminary data.</text>
</comment>
<gene>
    <name evidence="4" type="ORF">HKX39_04385</name>
</gene>
<organism evidence="4 5">
    <name type="scientific">Pelistega suis</name>
    <dbReference type="NCBI Taxonomy" id="1631957"/>
    <lineage>
        <taxon>Bacteria</taxon>
        <taxon>Pseudomonadati</taxon>
        <taxon>Pseudomonadota</taxon>
        <taxon>Betaproteobacteria</taxon>
        <taxon>Burkholderiales</taxon>
        <taxon>Alcaligenaceae</taxon>
        <taxon>Pelistega</taxon>
    </lineage>
</organism>
<keyword evidence="1" id="KW-0175">Coiled coil</keyword>
<name>A0A849P6N6_9BURK</name>
<dbReference type="EMBL" id="JABGBN010000002">
    <property type="protein sequence ID" value="NOL51415.1"/>
    <property type="molecule type" value="Genomic_DNA"/>
</dbReference>
<dbReference type="Proteomes" id="UP000537862">
    <property type="component" value="Unassembled WGS sequence"/>
</dbReference>
<dbReference type="PANTHER" id="PTHR30535:SF34">
    <property type="entry name" value="MOLYBDATE-BINDING PROTEIN MOLA"/>
    <property type="match status" value="1"/>
</dbReference>
<evidence type="ECO:0000256" key="2">
    <source>
        <dbReference type="SAM" id="SignalP"/>
    </source>
</evidence>
<dbReference type="SUPFAM" id="SSF53807">
    <property type="entry name" value="Helical backbone' metal receptor"/>
    <property type="match status" value="1"/>
</dbReference>
<protein>
    <submittedName>
        <fullName evidence="4">ABC transporter substrate-binding protein</fullName>
    </submittedName>
</protein>
<dbReference type="RefSeq" id="WP_171680094.1">
    <property type="nucleotide sequence ID" value="NZ_JABGBN010000002.1"/>
</dbReference>
<proteinExistence type="predicted"/>
<evidence type="ECO:0000256" key="1">
    <source>
        <dbReference type="SAM" id="Coils"/>
    </source>
</evidence>
<evidence type="ECO:0000259" key="3">
    <source>
        <dbReference type="PROSITE" id="PS50983"/>
    </source>
</evidence>
<feature type="chain" id="PRO_5032408462" evidence="2">
    <location>
        <begin position="22"/>
        <end position="367"/>
    </location>
</feature>
<feature type="signal peptide" evidence="2">
    <location>
        <begin position="1"/>
        <end position="21"/>
    </location>
</feature>
<feature type="domain" description="Fe/B12 periplasmic-binding" evidence="3">
    <location>
        <begin position="41"/>
        <end position="339"/>
    </location>
</feature>
<dbReference type="AlphaFoldDB" id="A0A849P6N6"/>
<keyword evidence="2" id="KW-0732">Signal</keyword>
<feature type="coiled-coil region" evidence="1">
    <location>
        <begin position="164"/>
        <end position="195"/>
    </location>
</feature>
<sequence>MMKRSLALLAGLWFLSIPAQAEVVTIKDTLGREVKIDVPVKRPILTFYYPDYIAATGVENFQKVVGISREFWEKFNPGSWSLFSEKIPSLKDIADVGYVVTNTFSLEKALTLKPDVLVIPEIQFKALESEIAKLEQMGIPVVAVDFNDQTVEKHTASVRIFGKLAGTEERAEQLAKEYAEGMAEIKKRVANAKQAKPKLYFEFGNKGPSEYSYTYGKNMWGAIAEQVGADNISAPFIENWGHINPEQFLTSKPEVIMISGTELGHDTNPDIMSMGIHISEEDAQKRLAGFTKRAGWENMPAVKNNRIYGLYQSASRSISDLASAQFMAKALYPEVFADVDPLKTYMDFHKKYLPITPTGTFYIQLKK</sequence>
<dbReference type="Gene3D" id="3.40.50.1980">
    <property type="entry name" value="Nitrogenase molybdenum iron protein domain"/>
    <property type="match status" value="2"/>
</dbReference>
<accession>A0A849P6N6</accession>
<dbReference type="InterPro" id="IPR002491">
    <property type="entry name" value="ABC_transptr_periplasmic_BD"/>
</dbReference>
<dbReference type="Pfam" id="PF01497">
    <property type="entry name" value="Peripla_BP_2"/>
    <property type="match status" value="1"/>
</dbReference>
<reference evidence="4 5" key="1">
    <citation type="submission" date="2020-05" db="EMBL/GenBank/DDBJ databases">
        <authorList>
            <person name="Niu N."/>
        </authorList>
    </citation>
    <scope>NUCLEOTIDE SEQUENCE [LARGE SCALE GENOMIC DNA]</scope>
    <source>
        <strain evidence="4 5">3340-03</strain>
    </source>
</reference>
<dbReference type="PROSITE" id="PS50983">
    <property type="entry name" value="FE_B12_PBP"/>
    <property type="match status" value="1"/>
</dbReference>
<evidence type="ECO:0000313" key="4">
    <source>
        <dbReference type="EMBL" id="NOL51415.1"/>
    </source>
</evidence>
<evidence type="ECO:0000313" key="5">
    <source>
        <dbReference type="Proteomes" id="UP000537862"/>
    </source>
</evidence>